<protein>
    <submittedName>
        <fullName evidence="1">Uncharacterized protein</fullName>
    </submittedName>
</protein>
<name>A0A5B7K4X7_PORTR</name>
<sequence>MCRIFVYVYRTLYYCDACVPLPFPPILPSRHPFCGSVSQCKWSADSVIFALHCASFPHAGVFRWPVEEWTQSGGVEAKECVLTVDEKWQEVEADEC</sequence>
<proteinExistence type="predicted"/>
<gene>
    <name evidence="1" type="ORF">E2C01_095782</name>
</gene>
<evidence type="ECO:0000313" key="2">
    <source>
        <dbReference type="Proteomes" id="UP000324222"/>
    </source>
</evidence>
<keyword evidence="2" id="KW-1185">Reference proteome</keyword>
<comment type="caution">
    <text evidence="1">The sequence shown here is derived from an EMBL/GenBank/DDBJ whole genome shotgun (WGS) entry which is preliminary data.</text>
</comment>
<dbReference type="AlphaFoldDB" id="A0A5B7K4X7"/>
<dbReference type="EMBL" id="VSRR010122378">
    <property type="protein sequence ID" value="MPD00318.1"/>
    <property type="molecule type" value="Genomic_DNA"/>
</dbReference>
<reference evidence="1 2" key="1">
    <citation type="submission" date="2019-05" db="EMBL/GenBank/DDBJ databases">
        <title>Another draft genome of Portunus trituberculatus and its Hox gene families provides insights of decapod evolution.</title>
        <authorList>
            <person name="Jeong J.-H."/>
            <person name="Song I."/>
            <person name="Kim S."/>
            <person name="Choi T."/>
            <person name="Kim D."/>
            <person name="Ryu S."/>
            <person name="Kim W."/>
        </authorList>
    </citation>
    <scope>NUCLEOTIDE SEQUENCE [LARGE SCALE GENOMIC DNA]</scope>
    <source>
        <tissue evidence="1">Muscle</tissue>
    </source>
</reference>
<organism evidence="1 2">
    <name type="scientific">Portunus trituberculatus</name>
    <name type="common">Swimming crab</name>
    <name type="synonym">Neptunus trituberculatus</name>
    <dbReference type="NCBI Taxonomy" id="210409"/>
    <lineage>
        <taxon>Eukaryota</taxon>
        <taxon>Metazoa</taxon>
        <taxon>Ecdysozoa</taxon>
        <taxon>Arthropoda</taxon>
        <taxon>Crustacea</taxon>
        <taxon>Multicrustacea</taxon>
        <taxon>Malacostraca</taxon>
        <taxon>Eumalacostraca</taxon>
        <taxon>Eucarida</taxon>
        <taxon>Decapoda</taxon>
        <taxon>Pleocyemata</taxon>
        <taxon>Brachyura</taxon>
        <taxon>Eubrachyura</taxon>
        <taxon>Portunoidea</taxon>
        <taxon>Portunidae</taxon>
        <taxon>Portuninae</taxon>
        <taxon>Portunus</taxon>
    </lineage>
</organism>
<accession>A0A5B7K4X7</accession>
<evidence type="ECO:0000313" key="1">
    <source>
        <dbReference type="EMBL" id="MPD00318.1"/>
    </source>
</evidence>
<dbReference type="Proteomes" id="UP000324222">
    <property type="component" value="Unassembled WGS sequence"/>
</dbReference>